<dbReference type="Gene3D" id="3.30.70.20">
    <property type="match status" value="1"/>
</dbReference>
<name>A0A9D9NFM4_9BACT</name>
<dbReference type="AlphaFoldDB" id="A0A9D9NFM4"/>
<reference evidence="5" key="2">
    <citation type="journal article" date="2021" name="PeerJ">
        <title>Extensive microbial diversity within the chicken gut microbiome revealed by metagenomics and culture.</title>
        <authorList>
            <person name="Gilroy R."/>
            <person name="Ravi A."/>
            <person name="Getino M."/>
            <person name="Pursley I."/>
            <person name="Horton D.L."/>
            <person name="Alikhan N.F."/>
            <person name="Baker D."/>
            <person name="Gharbi K."/>
            <person name="Hall N."/>
            <person name="Watson M."/>
            <person name="Adriaenssens E.M."/>
            <person name="Foster-Nyarko E."/>
            <person name="Jarju S."/>
            <person name="Secka A."/>
            <person name="Antonio M."/>
            <person name="Oren A."/>
            <person name="Chaudhuri R.R."/>
            <person name="La Ragione R."/>
            <person name="Hildebrand F."/>
            <person name="Pallen M.J."/>
        </authorList>
    </citation>
    <scope>NUCLEOTIDE SEQUENCE</scope>
    <source>
        <strain evidence="5">B2-22910</strain>
    </source>
</reference>
<dbReference type="GO" id="GO:0051536">
    <property type="term" value="F:iron-sulfur cluster binding"/>
    <property type="evidence" value="ECO:0007669"/>
    <property type="project" value="UniProtKB-KW"/>
</dbReference>
<sequence length="382" mass="41867">MEKVCKYENCTGCSLCAAICPKSCIKMQEGKLGHLFPVVDTASCIDCGLCAGACPANSPAGVLMPSAAYAAWARDSREYVSSTSGGAASVLSRHVLSQGGAVYGCAVCKGDSVAGKPFSVKHIRVTGMDGLQRLKGSKYVQSSIAEVLPEIRADVRSGTRVLFIGTPCQVAAVKSMFREVPEELCLVDLICHGVPSFSMLEKYVSGHLHIDPCTVSDVSFRGQGGFVMRILGTDGSVLYGHEPLSGLRTEDLYYSLFMDGFTYRDSCYRCPYARTERVSDITIGDFWGLGDDVPDHPHGVSLLLPVTRKGMEMLSAVKGDMDIYTRSVQEAVRGNDQLRSPRRKSLRIRLFRMLEPVFGLRVYYAIVADWIARKYFKRDKSR</sequence>
<dbReference type="Proteomes" id="UP000823603">
    <property type="component" value="Unassembled WGS sequence"/>
</dbReference>
<dbReference type="GO" id="GO:0046872">
    <property type="term" value="F:metal ion binding"/>
    <property type="evidence" value="ECO:0007669"/>
    <property type="project" value="UniProtKB-KW"/>
</dbReference>
<dbReference type="InterPro" id="IPR017896">
    <property type="entry name" value="4Fe4S_Fe-S-bd"/>
</dbReference>
<dbReference type="EMBL" id="JADIMB010000110">
    <property type="protein sequence ID" value="MBO8471634.1"/>
    <property type="molecule type" value="Genomic_DNA"/>
</dbReference>
<evidence type="ECO:0000256" key="1">
    <source>
        <dbReference type="ARBA" id="ARBA00022723"/>
    </source>
</evidence>
<proteinExistence type="predicted"/>
<protein>
    <submittedName>
        <fullName evidence="5">Coenzyme F420 hydrogenase/dehydrogenase, beta subunit C-terminal domain</fullName>
    </submittedName>
</protein>
<evidence type="ECO:0000259" key="4">
    <source>
        <dbReference type="PROSITE" id="PS51379"/>
    </source>
</evidence>
<dbReference type="InterPro" id="IPR017900">
    <property type="entry name" value="4Fe4S_Fe_S_CS"/>
</dbReference>
<accession>A0A9D9NFM4</accession>
<dbReference type="InterPro" id="IPR052977">
    <property type="entry name" value="Polyferredoxin-like_ET"/>
</dbReference>
<reference evidence="5" key="1">
    <citation type="submission" date="2020-10" db="EMBL/GenBank/DDBJ databases">
        <authorList>
            <person name="Gilroy R."/>
        </authorList>
    </citation>
    <scope>NUCLEOTIDE SEQUENCE</scope>
    <source>
        <strain evidence="5">B2-22910</strain>
    </source>
</reference>
<dbReference type="InterPro" id="IPR007525">
    <property type="entry name" value="FrhB_FdhB_C"/>
</dbReference>
<feature type="domain" description="4Fe-4S ferredoxin-type" evidence="4">
    <location>
        <begin position="35"/>
        <end position="64"/>
    </location>
</feature>
<dbReference type="Pfam" id="PF04432">
    <property type="entry name" value="FrhB_FdhB_C"/>
    <property type="match status" value="1"/>
</dbReference>
<dbReference type="SUPFAM" id="SSF54862">
    <property type="entry name" value="4Fe-4S ferredoxins"/>
    <property type="match status" value="1"/>
</dbReference>
<feature type="domain" description="4Fe-4S ferredoxin-type" evidence="4">
    <location>
        <begin position="1"/>
        <end position="30"/>
    </location>
</feature>
<keyword evidence="2" id="KW-0408">Iron</keyword>
<evidence type="ECO:0000313" key="5">
    <source>
        <dbReference type="EMBL" id="MBO8471634.1"/>
    </source>
</evidence>
<evidence type="ECO:0000313" key="6">
    <source>
        <dbReference type="Proteomes" id="UP000823603"/>
    </source>
</evidence>
<dbReference type="PANTHER" id="PTHR43193">
    <property type="match status" value="1"/>
</dbReference>
<dbReference type="PANTHER" id="PTHR43193:SF2">
    <property type="entry name" value="POLYFERREDOXIN PROTEIN FWDF"/>
    <property type="match status" value="1"/>
</dbReference>
<dbReference type="PROSITE" id="PS00198">
    <property type="entry name" value="4FE4S_FER_1"/>
    <property type="match status" value="2"/>
</dbReference>
<dbReference type="PROSITE" id="PS51379">
    <property type="entry name" value="4FE4S_FER_2"/>
    <property type="match status" value="2"/>
</dbReference>
<evidence type="ECO:0000256" key="2">
    <source>
        <dbReference type="ARBA" id="ARBA00023004"/>
    </source>
</evidence>
<evidence type="ECO:0000256" key="3">
    <source>
        <dbReference type="ARBA" id="ARBA00023014"/>
    </source>
</evidence>
<keyword evidence="1" id="KW-0479">Metal-binding</keyword>
<keyword evidence="3" id="KW-0411">Iron-sulfur</keyword>
<gene>
    <name evidence="5" type="ORF">IAB82_07575</name>
</gene>
<comment type="caution">
    <text evidence="5">The sequence shown here is derived from an EMBL/GenBank/DDBJ whole genome shotgun (WGS) entry which is preliminary data.</text>
</comment>
<dbReference type="Pfam" id="PF12838">
    <property type="entry name" value="Fer4_7"/>
    <property type="match status" value="1"/>
</dbReference>
<organism evidence="5 6">
    <name type="scientific">Candidatus Cryptobacteroides faecavium</name>
    <dbReference type="NCBI Taxonomy" id="2840762"/>
    <lineage>
        <taxon>Bacteria</taxon>
        <taxon>Pseudomonadati</taxon>
        <taxon>Bacteroidota</taxon>
        <taxon>Bacteroidia</taxon>
        <taxon>Bacteroidales</taxon>
        <taxon>Candidatus Cryptobacteroides</taxon>
    </lineage>
</organism>